<keyword evidence="5 7" id="KW-0472">Membrane</keyword>
<proteinExistence type="inferred from homology"/>
<gene>
    <name evidence="8" type="ORF">AB1Y20_011830</name>
</gene>
<keyword evidence="4 7" id="KW-1133">Transmembrane helix</keyword>
<reference evidence="8 9" key="1">
    <citation type="journal article" date="2024" name="Science">
        <title>Giant polyketide synthase enzymes in the biosynthesis of giant marine polyether toxins.</title>
        <authorList>
            <person name="Fallon T.R."/>
            <person name="Shende V.V."/>
            <person name="Wierzbicki I.H."/>
            <person name="Pendleton A.L."/>
            <person name="Watervoot N.F."/>
            <person name="Auber R.P."/>
            <person name="Gonzalez D.J."/>
            <person name="Wisecaver J.H."/>
            <person name="Moore B.S."/>
        </authorList>
    </citation>
    <scope>NUCLEOTIDE SEQUENCE [LARGE SCALE GENOMIC DNA]</scope>
    <source>
        <strain evidence="8 9">12B1</strain>
    </source>
</reference>
<protein>
    <recommendedName>
        <fullName evidence="10">AI-2E family transporter</fullName>
    </recommendedName>
</protein>
<feature type="transmembrane region" description="Helical" evidence="7">
    <location>
        <begin position="78"/>
        <end position="102"/>
    </location>
</feature>
<feature type="transmembrane region" description="Helical" evidence="7">
    <location>
        <begin position="256"/>
        <end position="280"/>
    </location>
</feature>
<evidence type="ECO:0000256" key="6">
    <source>
        <dbReference type="SAM" id="MobiDB-lite"/>
    </source>
</evidence>
<comment type="subcellular location">
    <subcellularLocation>
        <location evidence="1">Membrane</location>
        <topology evidence="1">Multi-pass membrane protein</topology>
    </subcellularLocation>
</comment>
<sequence length="420" mass="44205">MSSPPPPDCVEPADDHSDSSERAHLLPAGARPALLGTDALSLAQARLDERIRTLCLVVVAAAALAAALHFLQPALVRLVLALALKYLLSPLIAALSAPLPLLPTPLRRRAQLPHAVAVLLALALAAAALLLVGLVVCRSIAQFGAHAEAYRARLEALLAASLASAQRVYSLAAGEGHELPRGEAAAQLIELARRLNLTEMLVQAVGTAAHLTENCVYIVLFLAFMLAGSDPRASSVEDVHARADAQIFAYIRGKTAISLLVAVVDAIVLWAVGLDLWLVFSVLTFWLNFIPNVGMASSVCLPMPLLLLDPKFGSVAVAVAFACPLLAGLFAKDVLEPLLIGQSTSLQPVAVLLSIMLWGSVWGVTGMVLAVPITAVARIYLAGLDHPLPRYIAGVLSGVHDDWSHAAAPTPRATVCPKRQ</sequence>
<feature type="transmembrane region" description="Helical" evidence="7">
    <location>
        <begin position="114"/>
        <end position="137"/>
    </location>
</feature>
<feature type="transmembrane region" description="Helical" evidence="7">
    <location>
        <begin position="51"/>
        <end position="71"/>
    </location>
</feature>
<dbReference type="EMBL" id="JBGBPQ010000025">
    <property type="protein sequence ID" value="KAL1499631.1"/>
    <property type="molecule type" value="Genomic_DNA"/>
</dbReference>
<evidence type="ECO:0000256" key="7">
    <source>
        <dbReference type="SAM" id="Phobius"/>
    </source>
</evidence>
<dbReference type="Pfam" id="PF01594">
    <property type="entry name" value="AI-2E_transport"/>
    <property type="match status" value="1"/>
</dbReference>
<evidence type="ECO:0000256" key="4">
    <source>
        <dbReference type="ARBA" id="ARBA00022989"/>
    </source>
</evidence>
<accession>A0AB34IKY8</accession>
<evidence type="ECO:0000313" key="9">
    <source>
        <dbReference type="Proteomes" id="UP001515480"/>
    </source>
</evidence>
<name>A0AB34IKY8_PRYPA</name>
<organism evidence="8 9">
    <name type="scientific">Prymnesium parvum</name>
    <name type="common">Toxic golden alga</name>
    <dbReference type="NCBI Taxonomy" id="97485"/>
    <lineage>
        <taxon>Eukaryota</taxon>
        <taxon>Haptista</taxon>
        <taxon>Haptophyta</taxon>
        <taxon>Prymnesiophyceae</taxon>
        <taxon>Prymnesiales</taxon>
        <taxon>Prymnesiaceae</taxon>
        <taxon>Prymnesium</taxon>
    </lineage>
</organism>
<evidence type="ECO:0000256" key="5">
    <source>
        <dbReference type="ARBA" id="ARBA00023136"/>
    </source>
</evidence>
<evidence type="ECO:0008006" key="10">
    <source>
        <dbReference type="Google" id="ProtNLM"/>
    </source>
</evidence>
<feature type="transmembrane region" description="Helical" evidence="7">
    <location>
        <begin position="355"/>
        <end position="381"/>
    </location>
</feature>
<feature type="transmembrane region" description="Helical" evidence="7">
    <location>
        <begin position="286"/>
        <end position="308"/>
    </location>
</feature>
<dbReference type="AlphaFoldDB" id="A0AB34IKY8"/>
<dbReference type="GO" id="GO:0016020">
    <property type="term" value="C:membrane"/>
    <property type="evidence" value="ECO:0007669"/>
    <property type="project" value="UniProtKB-SubCell"/>
</dbReference>
<dbReference type="Proteomes" id="UP001515480">
    <property type="component" value="Unassembled WGS sequence"/>
</dbReference>
<comment type="similarity">
    <text evidence="2">Belongs to the autoinducer-2 exporter (AI-2E) (TC 2.A.86) family.</text>
</comment>
<evidence type="ECO:0000256" key="2">
    <source>
        <dbReference type="ARBA" id="ARBA00009773"/>
    </source>
</evidence>
<evidence type="ECO:0000313" key="8">
    <source>
        <dbReference type="EMBL" id="KAL1499631.1"/>
    </source>
</evidence>
<keyword evidence="3 7" id="KW-0812">Transmembrane</keyword>
<feature type="transmembrane region" description="Helical" evidence="7">
    <location>
        <begin position="315"/>
        <end position="335"/>
    </location>
</feature>
<keyword evidence="9" id="KW-1185">Reference proteome</keyword>
<evidence type="ECO:0000256" key="1">
    <source>
        <dbReference type="ARBA" id="ARBA00004141"/>
    </source>
</evidence>
<feature type="region of interest" description="Disordered" evidence="6">
    <location>
        <begin position="1"/>
        <end position="21"/>
    </location>
</feature>
<evidence type="ECO:0000256" key="3">
    <source>
        <dbReference type="ARBA" id="ARBA00022692"/>
    </source>
</evidence>
<comment type="caution">
    <text evidence="8">The sequence shown here is derived from an EMBL/GenBank/DDBJ whole genome shotgun (WGS) entry which is preliminary data.</text>
</comment>
<dbReference type="InterPro" id="IPR002549">
    <property type="entry name" value="AI-2E-like"/>
</dbReference>